<dbReference type="InterPro" id="IPR032675">
    <property type="entry name" value="LRR_dom_sf"/>
</dbReference>
<evidence type="ECO:0000256" key="16">
    <source>
        <dbReference type="ARBA" id="ARBA00049014"/>
    </source>
</evidence>
<dbReference type="GO" id="GO:0002758">
    <property type="term" value="P:innate immune response-activating signaling pathway"/>
    <property type="evidence" value="ECO:0007669"/>
    <property type="project" value="UniProtKB-ARBA"/>
</dbReference>
<dbReference type="Gene3D" id="1.10.10.10">
    <property type="entry name" value="Winged helix-like DNA-binding domain superfamily/Winged helix DNA-binding domain"/>
    <property type="match status" value="1"/>
</dbReference>
<keyword evidence="3" id="KW-0433">Leucine-rich repeat</keyword>
<dbReference type="InterPro" id="IPR002182">
    <property type="entry name" value="NB-ARC"/>
</dbReference>
<dbReference type="Gene3D" id="3.30.200.20">
    <property type="entry name" value="Phosphorylase Kinase, domain 1"/>
    <property type="match status" value="1"/>
</dbReference>
<dbReference type="FunFam" id="3.30.200.20:FF:000716">
    <property type="entry name" value="Mitogen-activated protein kinase kinase 1"/>
    <property type="match status" value="1"/>
</dbReference>
<protein>
    <recommendedName>
        <fullName evidence="15">mitogen-activated protein kinase kinase</fullName>
        <ecNumber evidence="15">2.7.12.2</ecNumber>
    </recommendedName>
</protein>
<keyword evidence="12" id="KW-0175">Coiled coil</keyword>
<reference evidence="21 22" key="1">
    <citation type="submission" date="2017-09" db="EMBL/GenBank/DDBJ databases">
        <authorList>
            <consortium name="International Durum Wheat Genome Sequencing Consortium (IDWGSC)"/>
            <person name="Milanesi L."/>
        </authorList>
    </citation>
    <scope>NUCLEOTIDE SEQUENCE [LARGE SCALE GENOMIC DNA]</scope>
    <source>
        <strain evidence="22">cv. Svevo</strain>
    </source>
</reference>
<evidence type="ECO:0000313" key="22">
    <source>
        <dbReference type="Proteomes" id="UP000324705"/>
    </source>
</evidence>
<evidence type="ECO:0000256" key="11">
    <source>
        <dbReference type="ARBA" id="ARBA00022989"/>
    </source>
</evidence>
<evidence type="ECO:0000259" key="20">
    <source>
        <dbReference type="PROSITE" id="PS50011"/>
    </source>
</evidence>
<accession>A0A9R0YEZ4</accession>
<dbReference type="GO" id="GO:0004708">
    <property type="term" value="F:MAP kinase kinase activity"/>
    <property type="evidence" value="ECO:0007669"/>
    <property type="project" value="UniProtKB-EC"/>
</dbReference>
<sequence length="1463" mass="165796">MEHLRVLKEEVEIMEEEESPEAHKNVVLSNPTPPTSDVLGAMRPLIGKLDMLLLRDAPQKCCSKRIKDRMRLLKDDVQKISSYLDELLELEDPPPMAMCWMNEARDLSYDMEDYVDSLLFVPPEDPSLFANNIKATRSLRKWSSRVKTSQTQVISAETLSEFRKYVQEAIQRHQRYNLHSCRTLRRRFVLHGPMVLPRPYEETTDIVIDGRMNEFINSLATDGDQQLKVLSVLGSACIGKTTLARVLYNRLRKQYNCRAFIRVSKKPDTKKIFCDMLSQLKRQHPPQHCREIDLVHDIKQYLQDKRYLIIIDDVWAASVWDTINHVFPKGNHGSRIITTTQIEDVALTCCCYQSEYVFEMKYLDDDHSRKLFFNRLFCSERDCPEQFKDVLNEIVETCDGLPLATVSIASVLASQPVMSIDLLTYIHRSLSSCFSALERTRQALNLSFNSLPQYLKTCLLYLSMYPEGYTILKDDLVKQWVAEGLIYTTEGQDIGKVAESYLDQLLGRRFIQPICVNYNNEVLSCAVHGMVHDLIAHKSAEENFIVAIDYSQKNVPLSQKVRRLSLLFGNAKYAKTPANITKAQVRSLGFFGLLESMPCITEFKLLRVLNLQLFGHAGDDDGPVDLTGISEMFQLRYMKIAGNVCIKLPNHVLRCLEILDIAYARVACVPRDIHLPNLLHLGLPLDKNLLDWINSRMSLSVERVRKLQDLHLTRSSALSSDHLNRSMSSILSLLGGHGNLKTLVVAHGSSAKNSLGVSDVTLSCDLLAPPLLQRFEFSPHSRILFSRIPLWIEKHGNLRILKIAVRELQMSCVDILRGSPALTALSLYVEKAPYEKIIFDKAGFSILKYFKLRFTSDIAWIKFEKGAMPNLWKLKLVFNAIPSFEKDGTALISIEHMPGLKEISTKFGGEAPDLEYALRTLVSNHPTNPIINMPSNKTLGGEQRHRNLEQESDEILKEDPYGNLEQESDEILEEQEPDEYDERLERRQADKRISRSSDPSSRLHVLVPVGASEMGSEPDVEIPVAPTTNDNMMLSVNLEAFARENYPSTNLESSVKEMERVAGLEDHQMEDSTQKKQSKDEADEDSSIHSPRRGSPTPPLLLKKPGKIALPSHESTMGRFFWAPARDGDRMQIGMFKDGDGNLLVNKDGLRITPQTEEGEAPPIEPLDNHQLSIHDLEVIKVIGKSSSGTVQLVRQKWTGQFFALKVIQLNIQESIRKQLAQELKISLSTQCQYVVTCYQCFYVNGVISIALEYMDGGSLADFLMTVRTVPEAYLAAICKQVLKGLMYLHHEKRIIHRDLKPSNILINHRGEVKISDFGVSAIISSSSTQRDIFTGIFNYMAPERISGQKHGYMSDIWSLGLVMLECATGNFPYPPRDSFYELLEAVVDQPSPSAPSDQFSPEFCSFISACMQKEATNRSSAQILSAHPFLSMYNDLNIDLADYFRTAGSPLVTFNNPQYLKC</sequence>
<dbReference type="Pfam" id="PF23559">
    <property type="entry name" value="WHD_DRP"/>
    <property type="match status" value="1"/>
</dbReference>
<dbReference type="SUPFAM" id="SSF52540">
    <property type="entry name" value="P-loop containing nucleoside triphosphate hydrolases"/>
    <property type="match status" value="1"/>
</dbReference>
<dbReference type="Gramene" id="TRITD6Bv1G026730.1">
    <property type="protein sequence ID" value="TRITD6Bv1G026730.1"/>
    <property type="gene ID" value="TRITD6Bv1G026730"/>
</dbReference>
<evidence type="ECO:0000256" key="17">
    <source>
        <dbReference type="ARBA" id="ARBA00049299"/>
    </source>
</evidence>
<dbReference type="SUPFAM" id="SSF56112">
    <property type="entry name" value="Protein kinase-like (PK-like)"/>
    <property type="match status" value="1"/>
</dbReference>
<feature type="compositionally biased region" description="Basic and acidic residues" evidence="19">
    <location>
        <begin position="1064"/>
        <end position="1080"/>
    </location>
</feature>
<dbReference type="GO" id="GO:0005524">
    <property type="term" value="F:ATP binding"/>
    <property type="evidence" value="ECO:0007669"/>
    <property type="project" value="UniProtKB-KW"/>
</dbReference>
<evidence type="ECO:0000313" key="21">
    <source>
        <dbReference type="EMBL" id="VAI54207.1"/>
    </source>
</evidence>
<keyword evidence="8" id="KW-0418">Kinase</keyword>
<keyword evidence="10" id="KW-0067">ATP-binding</keyword>
<dbReference type="Gene3D" id="1.10.510.10">
    <property type="entry name" value="Transferase(Phosphotransferase) domain 1"/>
    <property type="match status" value="1"/>
</dbReference>
<dbReference type="Gene3D" id="3.80.10.10">
    <property type="entry name" value="Ribonuclease Inhibitor"/>
    <property type="match status" value="1"/>
</dbReference>
<dbReference type="InterPro" id="IPR011009">
    <property type="entry name" value="Kinase-like_dom_sf"/>
</dbReference>
<comment type="catalytic activity">
    <reaction evidence="17">
        <text>L-threonyl-[protein] + ATP = O-phospho-L-threonyl-[protein] + ADP + H(+)</text>
        <dbReference type="Rhea" id="RHEA:46608"/>
        <dbReference type="Rhea" id="RHEA-COMP:11060"/>
        <dbReference type="Rhea" id="RHEA-COMP:11605"/>
        <dbReference type="ChEBI" id="CHEBI:15378"/>
        <dbReference type="ChEBI" id="CHEBI:30013"/>
        <dbReference type="ChEBI" id="CHEBI:30616"/>
        <dbReference type="ChEBI" id="CHEBI:61977"/>
        <dbReference type="ChEBI" id="CHEBI:456216"/>
        <dbReference type="EC" id="2.7.12.2"/>
    </reaction>
</comment>
<dbReference type="EC" id="2.7.12.2" evidence="15"/>
<feature type="region of interest" description="Disordered" evidence="19">
    <location>
        <begin position="951"/>
        <end position="1027"/>
    </location>
</feature>
<evidence type="ECO:0000256" key="2">
    <source>
        <dbReference type="ARBA" id="ARBA00022527"/>
    </source>
</evidence>
<keyword evidence="4" id="KW-0808">Transferase</keyword>
<dbReference type="GO" id="GO:0009626">
    <property type="term" value="P:plant-type hypersensitive response"/>
    <property type="evidence" value="ECO:0007669"/>
    <property type="project" value="UniProtKB-ARBA"/>
</dbReference>
<dbReference type="InterPro" id="IPR008271">
    <property type="entry name" value="Ser/Thr_kinase_AS"/>
</dbReference>
<dbReference type="EMBL" id="LT934122">
    <property type="protein sequence ID" value="VAI54207.1"/>
    <property type="molecule type" value="Genomic_DNA"/>
</dbReference>
<dbReference type="GO" id="GO:0042742">
    <property type="term" value="P:defense response to bacterium"/>
    <property type="evidence" value="ECO:0007669"/>
    <property type="project" value="UniProtKB-ARBA"/>
</dbReference>
<proteinExistence type="inferred from homology"/>
<evidence type="ECO:0000256" key="9">
    <source>
        <dbReference type="ARBA" id="ARBA00022821"/>
    </source>
</evidence>
<dbReference type="SUPFAM" id="SSF52058">
    <property type="entry name" value="L domain-like"/>
    <property type="match status" value="1"/>
</dbReference>
<keyword evidence="6" id="KW-0677">Repeat</keyword>
<keyword evidence="2" id="KW-0723">Serine/threonine-protein kinase</keyword>
<keyword evidence="22" id="KW-1185">Reference proteome</keyword>
<evidence type="ECO:0000256" key="19">
    <source>
        <dbReference type="SAM" id="MobiDB-lite"/>
    </source>
</evidence>
<gene>
    <name evidence="21" type="ORF">TRITD_6Bv1G026730</name>
</gene>
<keyword evidence="5" id="KW-0812">Transmembrane</keyword>
<dbReference type="Pfam" id="PF00931">
    <property type="entry name" value="NB-ARC"/>
    <property type="match status" value="1"/>
</dbReference>
<evidence type="ECO:0000256" key="10">
    <source>
        <dbReference type="ARBA" id="ARBA00022840"/>
    </source>
</evidence>
<evidence type="ECO:0000256" key="18">
    <source>
        <dbReference type="ARBA" id="ARBA00051693"/>
    </source>
</evidence>
<evidence type="ECO:0000256" key="4">
    <source>
        <dbReference type="ARBA" id="ARBA00022679"/>
    </source>
</evidence>
<dbReference type="InterPro" id="IPR058922">
    <property type="entry name" value="WHD_DRP"/>
</dbReference>
<evidence type="ECO:0000256" key="1">
    <source>
        <dbReference type="ARBA" id="ARBA00008894"/>
    </source>
</evidence>
<dbReference type="PROSITE" id="PS50011">
    <property type="entry name" value="PROTEIN_KINASE_DOM"/>
    <property type="match status" value="1"/>
</dbReference>
<comment type="catalytic activity">
    <reaction evidence="16">
        <text>L-seryl-[protein] + ATP = O-phospho-L-seryl-[protein] + ADP + H(+)</text>
        <dbReference type="Rhea" id="RHEA:17989"/>
        <dbReference type="Rhea" id="RHEA-COMP:9863"/>
        <dbReference type="Rhea" id="RHEA-COMP:11604"/>
        <dbReference type="ChEBI" id="CHEBI:15378"/>
        <dbReference type="ChEBI" id="CHEBI:29999"/>
        <dbReference type="ChEBI" id="CHEBI:30616"/>
        <dbReference type="ChEBI" id="CHEBI:83421"/>
        <dbReference type="ChEBI" id="CHEBI:456216"/>
        <dbReference type="EC" id="2.7.12.2"/>
    </reaction>
</comment>
<keyword evidence="11" id="KW-1133">Transmembrane helix</keyword>
<dbReference type="PANTHER" id="PTHR48013">
    <property type="entry name" value="DUAL SPECIFICITY MITOGEN-ACTIVATED PROTEIN KINASE KINASE 5-RELATED"/>
    <property type="match status" value="1"/>
</dbReference>
<evidence type="ECO:0000256" key="8">
    <source>
        <dbReference type="ARBA" id="ARBA00022777"/>
    </source>
</evidence>
<comment type="catalytic activity">
    <reaction evidence="18">
        <text>L-tyrosyl-[protein] + ATP = O-phospho-L-tyrosyl-[protein] + ADP + H(+)</text>
        <dbReference type="Rhea" id="RHEA:10596"/>
        <dbReference type="Rhea" id="RHEA-COMP:10136"/>
        <dbReference type="Rhea" id="RHEA-COMP:20101"/>
        <dbReference type="ChEBI" id="CHEBI:15378"/>
        <dbReference type="ChEBI" id="CHEBI:30616"/>
        <dbReference type="ChEBI" id="CHEBI:46858"/>
        <dbReference type="ChEBI" id="CHEBI:61978"/>
        <dbReference type="ChEBI" id="CHEBI:456216"/>
        <dbReference type="EC" id="2.7.12.2"/>
    </reaction>
</comment>
<dbReference type="Pfam" id="PF23598">
    <property type="entry name" value="LRR_14"/>
    <property type="match status" value="1"/>
</dbReference>
<dbReference type="Pfam" id="PF00069">
    <property type="entry name" value="Pkinase"/>
    <property type="match status" value="1"/>
</dbReference>
<evidence type="ECO:0000256" key="6">
    <source>
        <dbReference type="ARBA" id="ARBA00022737"/>
    </source>
</evidence>
<dbReference type="CDD" id="cd06623">
    <property type="entry name" value="PKc_MAPKK_plant_like"/>
    <property type="match status" value="1"/>
</dbReference>
<dbReference type="Proteomes" id="UP000324705">
    <property type="component" value="Chromosome 6B"/>
</dbReference>
<keyword evidence="13" id="KW-0472">Membrane</keyword>
<dbReference type="InterPro" id="IPR027417">
    <property type="entry name" value="P-loop_NTPase"/>
</dbReference>
<evidence type="ECO:0000256" key="7">
    <source>
        <dbReference type="ARBA" id="ARBA00022741"/>
    </source>
</evidence>
<dbReference type="GO" id="GO:0043531">
    <property type="term" value="F:ADP binding"/>
    <property type="evidence" value="ECO:0007669"/>
    <property type="project" value="InterPro"/>
</dbReference>
<dbReference type="FunFam" id="1.10.510.10:FF:000285">
    <property type="entry name" value="Mitogen-activated protein kinase kinase 6"/>
    <property type="match status" value="1"/>
</dbReference>
<dbReference type="Gene3D" id="3.40.50.300">
    <property type="entry name" value="P-loop containing nucleotide triphosphate hydrolases"/>
    <property type="match status" value="1"/>
</dbReference>
<organism evidence="21 22">
    <name type="scientific">Triticum turgidum subsp. durum</name>
    <name type="common">Durum wheat</name>
    <name type="synonym">Triticum durum</name>
    <dbReference type="NCBI Taxonomy" id="4567"/>
    <lineage>
        <taxon>Eukaryota</taxon>
        <taxon>Viridiplantae</taxon>
        <taxon>Streptophyta</taxon>
        <taxon>Embryophyta</taxon>
        <taxon>Tracheophyta</taxon>
        <taxon>Spermatophyta</taxon>
        <taxon>Magnoliopsida</taxon>
        <taxon>Liliopsida</taxon>
        <taxon>Poales</taxon>
        <taxon>Poaceae</taxon>
        <taxon>BOP clade</taxon>
        <taxon>Pooideae</taxon>
        <taxon>Triticodae</taxon>
        <taxon>Triticeae</taxon>
        <taxon>Triticinae</taxon>
        <taxon>Triticum</taxon>
    </lineage>
</organism>
<dbReference type="PRINTS" id="PR00364">
    <property type="entry name" value="DISEASERSIST"/>
</dbReference>
<feature type="compositionally biased region" description="Acidic residues" evidence="19">
    <location>
        <begin position="966"/>
        <end position="982"/>
    </location>
</feature>
<dbReference type="InterPro" id="IPR055414">
    <property type="entry name" value="LRR_R13L4/SHOC2-like"/>
</dbReference>
<evidence type="ECO:0000256" key="3">
    <source>
        <dbReference type="ARBA" id="ARBA00022614"/>
    </source>
</evidence>
<name>A0A9R0YEZ4_TRITD</name>
<keyword evidence="7" id="KW-0547">Nucleotide-binding</keyword>
<dbReference type="Pfam" id="PF18052">
    <property type="entry name" value="Rx_N"/>
    <property type="match status" value="1"/>
</dbReference>
<feature type="compositionally biased region" description="Basic and acidic residues" evidence="19">
    <location>
        <begin position="983"/>
        <end position="995"/>
    </location>
</feature>
<comment type="similarity">
    <text evidence="1">Belongs to the disease resistance NB-LRR family.</text>
</comment>
<feature type="compositionally biased region" description="Basic and acidic residues" evidence="19">
    <location>
        <begin position="951"/>
        <end position="960"/>
    </location>
</feature>
<dbReference type="GO" id="GO:0004674">
    <property type="term" value="F:protein serine/threonine kinase activity"/>
    <property type="evidence" value="ECO:0007669"/>
    <property type="project" value="UniProtKB-KW"/>
</dbReference>
<feature type="domain" description="Protein kinase" evidence="20">
    <location>
        <begin position="1177"/>
        <end position="1431"/>
    </location>
</feature>
<dbReference type="SMART" id="SM00220">
    <property type="entry name" value="S_TKc"/>
    <property type="match status" value="1"/>
</dbReference>
<evidence type="ECO:0000256" key="5">
    <source>
        <dbReference type="ARBA" id="ARBA00022692"/>
    </source>
</evidence>
<dbReference type="FunFam" id="1.10.10.10:FF:000322">
    <property type="entry name" value="Probable disease resistance protein At1g63360"/>
    <property type="match status" value="1"/>
</dbReference>
<dbReference type="PROSITE" id="PS00108">
    <property type="entry name" value="PROTEIN_KINASE_ST"/>
    <property type="match status" value="1"/>
</dbReference>
<evidence type="ECO:0000256" key="15">
    <source>
        <dbReference type="ARBA" id="ARBA00038999"/>
    </source>
</evidence>
<evidence type="ECO:0000256" key="12">
    <source>
        <dbReference type="ARBA" id="ARBA00023054"/>
    </source>
</evidence>
<dbReference type="PANTHER" id="PTHR48013:SF32">
    <property type="entry name" value="MITOGEN-ACTIVATED PROTEIN KINASE KINASE 2-LIKE"/>
    <property type="match status" value="1"/>
</dbReference>
<dbReference type="InterPro" id="IPR036388">
    <property type="entry name" value="WH-like_DNA-bd_sf"/>
</dbReference>
<evidence type="ECO:0000256" key="14">
    <source>
        <dbReference type="ARBA" id="ARBA00038035"/>
    </source>
</evidence>
<keyword evidence="9" id="KW-0611">Plant defense</keyword>
<comment type="similarity">
    <text evidence="14">Belongs to the protein kinase superfamily. STE Ser/Thr protein kinase family. MAP kinase kinase subfamily.</text>
</comment>
<feature type="region of interest" description="Disordered" evidence="19">
    <location>
        <begin position="1064"/>
        <end position="1105"/>
    </location>
</feature>
<dbReference type="InterPro" id="IPR000719">
    <property type="entry name" value="Prot_kinase_dom"/>
</dbReference>
<evidence type="ECO:0000256" key="13">
    <source>
        <dbReference type="ARBA" id="ARBA00023136"/>
    </source>
</evidence>
<dbReference type="InterPro" id="IPR041118">
    <property type="entry name" value="Rx_N"/>
</dbReference>
<dbReference type="Gene3D" id="1.20.5.4130">
    <property type="match status" value="1"/>
</dbReference>